<dbReference type="PANTHER" id="PTHR13285:SF23">
    <property type="entry name" value="TEICHOIC ACID D-ALANYLTRANSFERASE"/>
    <property type="match status" value="1"/>
</dbReference>
<reference evidence="11" key="1">
    <citation type="journal article" date="2022" name="Int. J. Syst. Evol. Microbiol.">
        <title>Prevotella lacticifex sp. nov., isolated from the rumen of cows.</title>
        <authorList>
            <person name="Shinkai T."/>
            <person name="Ikeyama N."/>
            <person name="Kumagai M."/>
            <person name="Ohmori H."/>
            <person name="Sakamoto M."/>
            <person name="Ohkuma M."/>
            <person name="Mitsumori M."/>
        </authorList>
    </citation>
    <scope>NUCLEOTIDE SEQUENCE</scope>
    <source>
        <strain evidence="11">R5076</strain>
    </source>
</reference>
<evidence type="ECO:0000256" key="2">
    <source>
        <dbReference type="ARBA" id="ARBA00010323"/>
    </source>
</evidence>
<keyword evidence="12" id="KW-1185">Reference proteome</keyword>
<dbReference type="AlphaFoldDB" id="A0A9R1CYC5"/>
<dbReference type="Proteomes" id="UP000825483">
    <property type="component" value="Unassembled WGS sequence"/>
</dbReference>
<keyword evidence="5 10" id="KW-0812">Transmembrane</keyword>
<evidence type="ECO:0000256" key="9">
    <source>
        <dbReference type="PIRNR" id="PIRNR016636"/>
    </source>
</evidence>
<evidence type="ECO:0000256" key="8">
    <source>
        <dbReference type="ARBA" id="ARBA00023315"/>
    </source>
</evidence>
<dbReference type="InterPro" id="IPR004299">
    <property type="entry name" value="MBOAT_fam"/>
</dbReference>
<dbReference type="InterPro" id="IPR051085">
    <property type="entry name" value="MB_O-acyltransferase"/>
</dbReference>
<dbReference type="EMBL" id="BPUB01000002">
    <property type="protein sequence ID" value="GJG58818.1"/>
    <property type="molecule type" value="Genomic_DNA"/>
</dbReference>
<evidence type="ECO:0000256" key="4">
    <source>
        <dbReference type="ARBA" id="ARBA00022679"/>
    </source>
</evidence>
<evidence type="ECO:0000256" key="3">
    <source>
        <dbReference type="ARBA" id="ARBA00022475"/>
    </source>
</evidence>
<dbReference type="GO" id="GO:0016746">
    <property type="term" value="F:acyltransferase activity"/>
    <property type="evidence" value="ECO:0007669"/>
    <property type="project" value="UniProtKB-KW"/>
</dbReference>
<comment type="similarity">
    <text evidence="2 9">Belongs to the membrane-bound acyltransferase family.</text>
</comment>
<dbReference type="GO" id="GO:0042121">
    <property type="term" value="P:alginic acid biosynthetic process"/>
    <property type="evidence" value="ECO:0007669"/>
    <property type="project" value="InterPro"/>
</dbReference>
<name>A0A9R1CYC5_9BACT</name>
<evidence type="ECO:0000256" key="1">
    <source>
        <dbReference type="ARBA" id="ARBA00004651"/>
    </source>
</evidence>
<keyword evidence="3 9" id="KW-1003">Cell membrane</keyword>
<feature type="transmembrane region" description="Helical" evidence="10">
    <location>
        <begin position="212"/>
        <end position="229"/>
    </location>
</feature>
<comment type="caution">
    <text evidence="11">The sequence shown here is derived from an EMBL/GenBank/DDBJ whole genome shotgun (WGS) entry which is preliminary data.</text>
</comment>
<evidence type="ECO:0000313" key="12">
    <source>
        <dbReference type="Proteomes" id="UP000825483"/>
    </source>
</evidence>
<keyword evidence="4 9" id="KW-0808">Transferase</keyword>
<feature type="transmembrane region" description="Helical" evidence="10">
    <location>
        <begin position="108"/>
        <end position="127"/>
    </location>
</feature>
<keyword evidence="8 9" id="KW-0012">Acyltransferase</keyword>
<accession>A0A9R1CYC5</accession>
<organism evidence="11 12">
    <name type="scientific">Prevotella lacticifex</name>
    <dbReference type="NCBI Taxonomy" id="2854755"/>
    <lineage>
        <taxon>Bacteria</taxon>
        <taxon>Pseudomonadati</taxon>
        <taxon>Bacteroidota</taxon>
        <taxon>Bacteroidia</taxon>
        <taxon>Bacteroidales</taxon>
        <taxon>Prevotellaceae</taxon>
        <taxon>Prevotella</taxon>
    </lineage>
</organism>
<dbReference type="GeneID" id="72467141"/>
<feature type="transmembrane region" description="Helical" evidence="10">
    <location>
        <begin position="342"/>
        <end position="364"/>
    </location>
</feature>
<feature type="transmembrane region" description="Helical" evidence="10">
    <location>
        <begin position="474"/>
        <end position="490"/>
    </location>
</feature>
<dbReference type="RefSeq" id="WP_223929077.1">
    <property type="nucleotide sequence ID" value="NZ_BPTU01000001.1"/>
</dbReference>
<evidence type="ECO:0000256" key="6">
    <source>
        <dbReference type="ARBA" id="ARBA00022989"/>
    </source>
</evidence>
<feature type="transmembrane region" description="Helical" evidence="10">
    <location>
        <begin position="181"/>
        <end position="200"/>
    </location>
</feature>
<evidence type="ECO:0000256" key="5">
    <source>
        <dbReference type="ARBA" id="ARBA00022692"/>
    </source>
</evidence>
<feature type="transmembrane region" description="Helical" evidence="10">
    <location>
        <begin position="20"/>
        <end position="40"/>
    </location>
</feature>
<comment type="subcellular location">
    <subcellularLocation>
        <location evidence="1">Cell membrane</location>
        <topology evidence="1">Multi-pass membrane protein</topology>
    </subcellularLocation>
</comment>
<evidence type="ECO:0000256" key="7">
    <source>
        <dbReference type="ARBA" id="ARBA00023136"/>
    </source>
</evidence>
<feature type="transmembrane region" description="Helical" evidence="10">
    <location>
        <begin position="394"/>
        <end position="411"/>
    </location>
</feature>
<dbReference type="PIRSF" id="PIRSF016636">
    <property type="entry name" value="AlgI_DltB"/>
    <property type="match status" value="1"/>
</dbReference>
<gene>
    <name evidence="11" type="ORF">PRLR5076_16690</name>
</gene>
<dbReference type="GO" id="GO:0005886">
    <property type="term" value="C:plasma membrane"/>
    <property type="evidence" value="ECO:0007669"/>
    <property type="project" value="UniProtKB-SubCell"/>
</dbReference>
<dbReference type="PANTHER" id="PTHR13285">
    <property type="entry name" value="ACYLTRANSFERASE"/>
    <property type="match status" value="1"/>
</dbReference>
<dbReference type="InterPro" id="IPR024194">
    <property type="entry name" value="Ac/AlaTfrase_AlgI/DltB"/>
</dbReference>
<dbReference type="PIRSF" id="PIRSF500217">
    <property type="entry name" value="AlgI"/>
    <property type="match status" value="1"/>
</dbReference>
<protein>
    <submittedName>
        <fullName evidence="11">Alginate O-acetyltransferase</fullName>
    </submittedName>
</protein>
<keyword evidence="6 10" id="KW-1133">Transmembrane helix</keyword>
<keyword evidence="7 9" id="KW-0472">Membrane</keyword>
<feature type="transmembrane region" description="Helical" evidence="10">
    <location>
        <begin position="432"/>
        <end position="454"/>
    </location>
</feature>
<dbReference type="Pfam" id="PF03062">
    <property type="entry name" value="MBOAT"/>
    <property type="match status" value="1"/>
</dbReference>
<proteinExistence type="inferred from homology"/>
<sequence>MEILQKILDLLQYNPKEPLLFNTGLFLFLFLFLALIYCALKNKSTARLIFVTLFSYYFYYKSSGLYFCLLAIVTVSDWIIGKRIAQTHEPEETDGGEPQNGRSRQARLWLILSIVIDLGLLAFFKYTNFFTGMIAQMIGENFQPWDIFLPAGISFFTFKSISYTVDVYRGKMKPVDSLLDYAFYVSFFPVLLAGPIVRATDFIPQIRKPLSISKHMLAFGAYLIVIGLFKKMVISDYISVNFVSRVFDNPTLFSGGEILMALYGYSIQLYCDFSGYSDMAIGISALLGFNIPANFNAPYKADSLSDFWRRWHISLSSWIRDYIYISLGGNRKGKVRMYMNQMIAMTLCGLWHGASLNFVLWGTLHGLGVCIHKFFSQTIMHHDRHYHPSGLRRFFSVIITFHIVTFLWIFFRSQDFNAAALLIKQLFTKFDITLFPAIVAAYKFVIALIVFALITHWIPDAWQEKIIKLFEKGGVVVCALAITFVIYLAMQVKSSDIQPFIYLQF</sequence>
<dbReference type="InterPro" id="IPR028362">
    <property type="entry name" value="AlgI"/>
</dbReference>
<evidence type="ECO:0000313" key="11">
    <source>
        <dbReference type="EMBL" id="GJG58818.1"/>
    </source>
</evidence>
<evidence type="ECO:0000256" key="10">
    <source>
        <dbReference type="SAM" id="Phobius"/>
    </source>
</evidence>